<dbReference type="RefSeq" id="WP_211953591.1">
    <property type="nucleotide sequence ID" value="NZ_CAJPVI010000013.1"/>
</dbReference>
<evidence type="ECO:0008006" key="5">
    <source>
        <dbReference type="Google" id="ProtNLM"/>
    </source>
</evidence>
<feature type="signal peptide" evidence="2">
    <location>
        <begin position="1"/>
        <end position="36"/>
    </location>
</feature>
<dbReference type="EMBL" id="CAJPVI010000013">
    <property type="protein sequence ID" value="CAG2144143.1"/>
    <property type="molecule type" value="Genomic_DNA"/>
</dbReference>
<dbReference type="InterPro" id="IPR042100">
    <property type="entry name" value="Bug_dom1"/>
</dbReference>
<proteinExistence type="inferred from homology"/>
<dbReference type="Gene3D" id="3.40.190.10">
    <property type="entry name" value="Periplasmic binding protein-like II"/>
    <property type="match status" value="1"/>
</dbReference>
<accession>A0ABM8TGP9</accession>
<dbReference type="Pfam" id="PF03401">
    <property type="entry name" value="TctC"/>
    <property type="match status" value="1"/>
</dbReference>
<dbReference type="PANTHER" id="PTHR42928">
    <property type="entry name" value="TRICARBOXYLATE-BINDING PROTEIN"/>
    <property type="match status" value="1"/>
</dbReference>
<keyword evidence="2" id="KW-0732">Signal</keyword>
<keyword evidence="4" id="KW-1185">Reference proteome</keyword>
<comment type="caution">
    <text evidence="3">The sequence shown here is derived from an EMBL/GenBank/DDBJ whole genome shotgun (WGS) entry which is preliminary data.</text>
</comment>
<sequence length="340" mass="36831">MTDSRERDHRRRWLRKAGAACVAGCAAMLLPRLATAAPEPWPTRPVRIVVAVAAGSSGDLLARILAQRLEGMWKQPVIVENRPGASGVIGTEYVVNATDGHTLLLGTQSSILPKFTTKNLKFDPTTDLVPVYKVINYQLVVAANDGTAGKAKTMRGLVDLSRRDAEGLFFAGTGRTSIFNLTMALLNKSLGMKYSALDFSSVTAMNMAVMRDDAQFLVNTPSSMKAQMEAGKLRPMAAISAERYADLPNVPTLSEAVGYKGYLPLLWAGMFVPKSTSPAVVDRIARDLRAMTADAQFRSLVESRLSGSMVVSSPGAFAQQLNEEVSVWKGLFAELNYKPE</sequence>
<dbReference type="CDD" id="cd07012">
    <property type="entry name" value="PBP2_Bug_TTT"/>
    <property type="match status" value="1"/>
</dbReference>
<dbReference type="InterPro" id="IPR005064">
    <property type="entry name" value="BUG"/>
</dbReference>
<dbReference type="InterPro" id="IPR006311">
    <property type="entry name" value="TAT_signal"/>
</dbReference>
<protein>
    <recommendedName>
        <fullName evidence="5">Tripartite tricarboxylate transporter substrate binding protein</fullName>
    </recommendedName>
</protein>
<evidence type="ECO:0000313" key="4">
    <source>
        <dbReference type="Proteomes" id="UP000672657"/>
    </source>
</evidence>
<organism evidence="3 4">
    <name type="scientific">Cupriavidus numazuensis</name>
    <dbReference type="NCBI Taxonomy" id="221992"/>
    <lineage>
        <taxon>Bacteria</taxon>
        <taxon>Pseudomonadati</taxon>
        <taxon>Pseudomonadota</taxon>
        <taxon>Betaproteobacteria</taxon>
        <taxon>Burkholderiales</taxon>
        <taxon>Burkholderiaceae</taxon>
        <taxon>Cupriavidus</taxon>
    </lineage>
</organism>
<name>A0ABM8TGP9_9BURK</name>
<dbReference type="Gene3D" id="3.40.190.150">
    <property type="entry name" value="Bordetella uptake gene, domain 1"/>
    <property type="match status" value="1"/>
</dbReference>
<feature type="chain" id="PRO_5047200724" description="Tripartite tricarboxylate transporter substrate binding protein" evidence="2">
    <location>
        <begin position="37"/>
        <end position="340"/>
    </location>
</feature>
<dbReference type="PANTHER" id="PTHR42928:SF5">
    <property type="entry name" value="BLR1237 PROTEIN"/>
    <property type="match status" value="1"/>
</dbReference>
<comment type="similarity">
    <text evidence="1">Belongs to the UPF0065 (bug) family.</text>
</comment>
<evidence type="ECO:0000256" key="1">
    <source>
        <dbReference type="ARBA" id="ARBA00006987"/>
    </source>
</evidence>
<dbReference type="PROSITE" id="PS51318">
    <property type="entry name" value="TAT"/>
    <property type="match status" value="1"/>
</dbReference>
<evidence type="ECO:0000256" key="2">
    <source>
        <dbReference type="SAM" id="SignalP"/>
    </source>
</evidence>
<dbReference type="PIRSF" id="PIRSF017082">
    <property type="entry name" value="YflP"/>
    <property type="match status" value="1"/>
</dbReference>
<gene>
    <name evidence="3" type="ORF">LMG26411_02510</name>
</gene>
<reference evidence="3 4" key="1">
    <citation type="submission" date="2021-03" db="EMBL/GenBank/DDBJ databases">
        <authorList>
            <person name="Peeters C."/>
        </authorList>
    </citation>
    <scope>NUCLEOTIDE SEQUENCE [LARGE SCALE GENOMIC DNA]</scope>
    <source>
        <strain evidence="3 4">LMG 26411</strain>
    </source>
</reference>
<dbReference type="SUPFAM" id="SSF53850">
    <property type="entry name" value="Periplasmic binding protein-like II"/>
    <property type="match status" value="1"/>
</dbReference>
<dbReference type="Proteomes" id="UP000672657">
    <property type="component" value="Unassembled WGS sequence"/>
</dbReference>
<evidence type="ECO:0000313" key="3">
    <source>
        <dbReference type="EMBL" id="CAG2144143.1"/>
    </source>
</evidence>